<feature type="transmembrane region" description="Helical" evidence="3">
    <location>
        <begin position="256"/>
        <end position="276"/>
    </location>
</feature>
<feature type="compositionally biased region" description="Basic and acidic residues" evidence="2">
    <location>
        <begin position="293"/>
        <end position="302"/>
    </location>
</feature>
<dbReference type="PROSITE" id="PS50835">
    <property type="entry name" value="IG_LIKE"/>
    <property type="match status" value="1"/>
</dbReference>
<feature type="domain" description="Ig-like" evidence="4">
    <location>
        <begin position="101"/>
        <end position="213"/>
    </location>
</feature>
<evidence type="ECO:0000259" key="4">
    <source>
        <dbReference type="PROSITE" id="PS50835"/>
    </source>
</evidence>
<organism evidence="5 6">
    <name type="scientific">Batillaria attramentaria</name>
    <dbReference type="NCBI Taxonomy" id="370345"/>
    <lineage>
        <taxon>Eukaryota</taxon>
        <taxon>Metazoa</taxon>
        <taxon>Spiralia</taxon>
        <taxon>Lophotrochozoa</taxon>
        <taxon>Mollusca</taxon>
        <taxon>Gastropoda</taxon>
        <taxon>Caenogastropoda</taxon>
        <taxon>Sorbeoconcha</taxon>
        <taxon>Cerithioidea</taxon>
        <taxon>Batillariidae</taxon>
        <taxon>Batillaria</taxon>
    </lineage>
</organism>
<sequence>MANALRDAQTVMSQSDTIMAKVDKLEKDYEDLQAELKKIMQDGEKNVVELLSVLVSFIVAVAIMILIMLVYVYQNDGVIQTKARTMQVLGILFVLLTKTLPAKGVTTCDAPPVREGEAAAVTCTFSEDVRQANRNIKVQRYPPDSKGFDPDTVVNVLDCHWLDAGQINCDTNEDYELTGEVGKQTVITIPRASRQNVGRYMCEVVPSEPDDIKPCYFFLKEQLDSENIFAMLSRISEQVSKLGNAVEDGRMMTTGLIVVVVILILLILAAVLLFVFQKRVRELLQRRAPPAKTNEKGIEMTEKGLSSADENTENKDGSNPQPRSDEDYIRSVLTALSETNELSTLLGIANARKEPPRQNVLDMNPASVSPPSGVEKEEAHNRGGLQVAASPEGAKAEARVTETGHPAAADDYDESEVMLTETGQPAESADVTKTKRKKSKNPLKRMGFGKSKKEKAERQDKRV</sequence>
<dbReference type="AlphaFoldDB" id="A0ABD0KIZ7"/>
<keyword evidence="1" id="KW-0175">Coiled coil</keyword>
<feature type="region of interest" description="Disordered" evidence="2">
    <location>
        <begin position="289"/>
        <end position="326"/>
    </location>
</feature>
<keyword evidence="3" id="KW-0812">Transmembrane</keyword>
<evidence type="ECO:0000256" key="2">
    <source>
        <dbReference type="SAM" id="MobiDB-lite"/>
    </source>
</evidence>
<protein>
    <recommendedName>
        <fullName evidence="4">Ig-like domain-containing protein</fullName>
    </recommendedName>
</protein>
<feature type="region of interest" description="Disordered" evidence="2">
    <location>
        <begin position="356"/>
        <end position="463"/>
    </location>
</feature>
<keyword evidence="3" id="KW-1133">Transmembrane helix</keyword>
<proteinExistence type="predicted"/>
<dbReference type="InterPro" id="IPR007110">
    <property type="entry name" value="Ig-like_dom"/>
</dbReference>
<dbReference type="EMBL" id="JACVVK020000168">
    <property type="protein sequence ID" value="KAK7487211.1"/>
    <property type="molecule type" value="Genomic_DNA"/>
</dbReference>
<keyword evidence="3" id="KW-0472">Membrane</keyword>
<evidence type="ECO:0000313" key="6">
    <source>
        <dbReference type="Proteomes" id="UP001519460"/>
    </source>
</evidence>
<feature type="compositionally biased region" description="Basic residues" evidence="2">
    <location>
        <begin position="434"/>
        <end position="443"/>
    </location>
</feature>
<dbReference type="Proteomes" id="UP001519460">
    <property type="component" value="Unassembled WGS sequence"/>
</dbReference>
<keyword evidence="6" id="KW-1185">Reference proteome</keyword>
<accession>A0ABD0KIZ7</accession>
<evidence type="ECO:0000313" key="5">
    <source>
        <dbReference type="EMBL" id="KAK7487211.1"/>
    </source>
</evidence>
<gene>
    <name evidence="5" type="ORF">BaRGS_00021563</name>
</gene>
<evidence type="ECO:0000256" key="3">
    <source>
        <dbReference type="SAM" id="Phobius"/>
    </source>
</evidence>
<comment type="caution">
    <text evidence="5">The sequence shown here is derived from an EMBL/GenBank/DDBJ whole genome shotgun (WGS) entry which is preliminary data.</text>
</comment>
<feature type="coiled-coil region" evidence="1">
    <location>
        <begin position="15"/>
        <end position="42"/>
    </location>
</feature>
<dbReference type="InterPro" id="IPR027273">
    <property type="entry name" value="Neocarzinostatin-like"/>
</dbReference>
<name>A0ABD0KIZ7_9CAEN</name>
<dbReference type="SUPFAM" id="SSF49319">
    <property type="entry name" value="Actinoxanthin-like"/>
    <property type="match status" value="1"/>
</dbReference>
<feature type="transmembrane region" description="Helical" evidence="3">
    <location>
        <begin position="47"/>
        <end position="73"/>
    </location>
</feature>
<reference evidence="5 6" key="1">
    <citation type="journal article" date="2023" name="Sci. Data">
        <title>Genome assembly of the Korean intertidal mud-creeper Batillaria attramentaria.</title>
        <authorList>
            <person name="Patra A.K."/>
            <person name="Ho P.T."/>
            <person name="Jun S."/>
            <person name="Lee S.J."/>
            <person name="Kim Y."/>
            <person name="Won Y.J."/>
        </authorList>
    </citation>
    <scope>NUCLEOTIDE SEQUENCE [LARGE SCALE GENOMIC DNA]</scope>
    <source>
        <strain evidence="5">Wonlab-2016</strain>
    </source>
</reference>
<evidence type="ECO:0000256" key="1">
    <source>
        <dbReference type="SAM" id="Coils"/>
    </source>
</evidence>
<feature type="compositionally biased region" description="Basic and acidic residues" evidence="2">
    <location>
        <begin position="454"/>
        <end position="463"/>
    </location>
</feature>